<dbReference type="AlphaFoldDB" id="A0A1B7MMV0"/>
<dbReference type="InParanoid" id="A0A1B7MMV0"/>
<proteinExistence type="predicted"/>
<dbReference type="Proteomes" id="UP000092154">
    <property type="component" value="Unassembled WGS sequence"/>
</dbReference>
<keyword evidence="2" id="KW-1185">Reference proteome</keyword>
<dbReference type="EMBL" id="KV448684">
    <property type="protein sequence ID" value="OAX33917.1"/>
    <property type="molecule type" value="Genomic_DNA"/>
</dbReference>
<evidence type="ECO:0000313" key="1">
    <source>
        <dbReference type="EMBL" id="OAX33917.1"/>
    </source>
</evidence>
<gene>
    <name evidence="1" type="ORF">K503DRAFT_483176</name>
</gene>
<sequence length="120" mass="12926">MKFQPGAHGDTGLADEMWSTVGKLNECIGIVSFIICSASPLDPASRPPAQHLHAHLAGTLYPSQHPQVQRAQKKSPSHSVLSGVGIGCDYSIFESPQSHKHKSMQNSGVHLDCIHSLPYC</sequence>
<organism evidence="1 2">
    <name type="scientific">Rhizopogon vinicolor AM-OR11-026</name>
    <dbReference type="NCBI Taxonomy" id="1314800"/>
    <lineage>
        <taxon>Eukaryota</taxon>
        <taxon>Fungi</taxon>
        <taxon>Dikarya</taxon>
        <taxon>Basidiomycota</taxon>
        <taxon>Agaricomycotina</taxon>
        <taxon>Agaricomycetes</taxon>
        <taxon>Agaricomycetidae</taxon>
        <taxon>Boletales</taxon>
        <taxon>Suillineae</taxon>
        <taxon>Rhizopogonaceae</taxon>
        <taxon>Rhizopogon</taxon>
    </lineage>
</organism>
<reference evidence="1 2" key="1">
    <citation type="submission" date="2016-06" db="EMBL/GenBank/DDBJ databases">
        <title>Comparative genomics of the ectomycorrhizal sister species Rhizopogon vinicolor and Rhizopogon vesiculosus (Basidiomycota: Boletales) reveals a divergence of the mating type B locus.</title>
        <authorList>
            <consortium name="DOE Joint Genome Institute"/>
            <person name="Mujic A.B."/>
            <person name="Kuo A."/>
            <person name="Tritt A."/>
            <person name="Lipzen A."/>
            <person name="Chen C."/>
            <person name="Johnson J."/>
            <person name="Sharma A."/>
            <person name="Barry K."/>
            <person name="Grigoriev I.V."/>
            <person name="Spatafora J.W."/>
        </authorList>
    </citation>
    <scope>NUCLEOTIDE SEQUENCE [LARGE SCALE GENOMIC DNA]</scope>
    <source>
        <strain evidence="1 2">AM-OR11-026</strain>
    </source>
</reference>
<name>A0A1B7MMV0_9AGAM</name>
<accession>A0A1B7MMV0</accession>
<protein>
    <submittedName>
        <fullName evidence="1">Uncharacterized protein</fullName>
    </submittedName>
</protein>
<evidence type="ECO:0000313" key="2">
    <source>
        <dbReference type="Proteomes" id="UP000092154"/>
    </source>
</evidence>